<evidence type="ECO:0000256" key="1">
    <source>
        <dbReference type="ARBA" id="ARBA00001970"/>
    </source>
</evidence>
<feature type="domain" description="Dyp-type peroxidase C-terminal" evidence="7">
    <location>
        <begin position="136"/>
        <end position="287"/>
    </location>
</feature>
<dbReference type="RefSeq" id="WP_179651698.1">
    <property type="nucleotide sequence ID" value="NZ_JACBZM010000001.1"/>
</dbReference>
<keyword evidence="2 8" id="KW-0575">Peroxidase</keyword>
<comment type="caution">
    <text evidence="8">The sequence shown here is derived from an EMBL/GenBank/DDBJ whole genome shotgun (WGS) entry which is preliminary data.</text>
</comment>
<keyword evidence="4" id="KW-0560">Oxidoreductase</keyword>
<dbReference type="NCBIfam" id="TIGR01413">
    <property type="entry name" value="Dyp_perox_fam"/>
    <property type="match status" value="1"/>
</dbReference>
<accession>A0A7Y9ZQ12</accession>
<dbReference type="GO" id="GO:0020037">
    <property type="term" value="F:heme binding"/>
    <property type="evidence" value="ECO:0007669"/>
    <property type="project" value="InterPro"/>
</dbReference>
<evidence type="ECO:0000256" key="3">
    <source>
        <dbReference type="ARBA" id="ARBA00022723"/>
    </source>
</evidence>
<dbReference type="InterPro" id="IPR011008">
    <property type="entry name" value="Dimeric_a/b-barrel"/>
</dbReference>
<evidence type="ECO:0000256" key="6">
    <source>
        <dbReference type="ARBA" id="ARBA00025737"/>
    </source>
</evidence>
<reference evidence="8 9" key="1">
    <citation type="submission" date="2020-07" db="EMBL/GenBank/DDBJ databases">
        <title>Sequencing the genomes of 1000 actinobacteria strains.</title>
        <authorList>
            <person name="Klenk H.-P."/>
        </authorList>
    </citation>
    <scope>NUCLEOTIDE SEQUENCE [LARGE SCALE GENOMIC DNA]</scope>
    <source>
        <strain evidence="8 9">DSM 15131</strain>
    </source>
</reference>
<evidence type="ECO:0000313" key="8">
    <source>
        <dbReference type="EMBL" id="NYI47651.1"/>
    </source>
</evidence>
<evidence type="ECO:0000313" key="9">
    <source>
        <dbReference type="Proteomes" id="UP000562045"/>
    </source>
</evidence>
<comment type="similarity">
    <text evidence="6">Belongs to the DyP-type peroxidase family.</text>
</comment>
<comment type="cofactor">
    <cofactor evidence="1">
        <name>heme b</name>
        <dbReference type="ChEBI" id="CHEBI:60344"/>
    </cofactor>
</comment>
<name>A0A7Y9ZQ12_9ACTN</name>
<evidence type="ECO:0000256" key="2">
    <source>
        <dbReference type="ARBA" id="ARBA00022559"/>
    </source>
</evidence>
<evidence type="ECO:0000256" key="4">
    <source>
        <dbReference type="ARBA" id="ARBA00023002"/>
    </source>
</evidence>
<dbReference type="GO" id="GO:0046872">
    <property type="term" value="F:metal ion binding"/>
    <property type="evidence" value="ECO:0007669"/>
    <property type="project" value="UniProtKB-KW"/>
</dbReference>
<organism evidence="8 9">
    <name type="scientific">Nocardioides aromaticivorans</name>
    <dbReference type="NCBI Taxonomy" id="200618"/>
    <lineage>
        <taxon>Bacteria</taxon>
        <taxon>Bacillati</taxon>
        <taxon>Actinomycetota</taxon>
        <taxon>Actinomycetes</taxon>
        <taxon>Propionibacteriales</taxon>
        <taxon>Nocardioidaceae</taxon>
        <taxon>Nocardioides</taxon>
    </lineage>
</organism>
<dbReference type="PANTHER" id="PTHR30521:SF0">
    <property type="entry name" value="DYP-TYPE PEROXIDASE FAMILY PROTEIN"/>
    <property type="match status" value="1"/>
</dbReference>
<proteinExistence type="inferred from homology"/>
<dbReference type="Proteomes" id="UP000562045">
    <property type="component" value="Unassembled WGS sequence"/>
</dbReference>
<evidence type="ECO:0000259" key="7">
    <source>
        <dbReference type="Pfam" id="PF20628"/>
    </source>
</evidence>
<dbReference type="GO" id="GO:0004601">
    <property type="term" value="F:peroxidase activity"/>
    <property type="evidence" value="ECO:0007669"/>
    <property type="project" value="UniProtKB-KW"/>
</dbReference>
<gene>
    <name evidence="8" type="ORF">BJ993_004731</name>
</gene>
<dbReference type="PANTHER" id="PTHR30521">
    <property type="entry name" value="DEFERROCHELATASE/PEROXIDASE"/>
    <property type="match status" value="1"/>
</dbReference>
<protein>
    <submittedName>
        <fullName evidence="8">Putative iron-dependent peroxidase</fullName>
    </submittedName>
</protein>
<keyword evidence="3" id="KW-0479">Metal-binding</keyword>
<dbReference type="PROSITE" id="PS51404">
    <property type="entry name" value="DYP_PEROXIDASE"/>
    <property type="match status" value="1"/>
</dbReference>
<dbReference type="InterPro" id="IPR006314">
    <property type="entry name" value="Dyp_peroxidase"/>
</dbReference>
<dbReference type="AlphaFoldDB" id="A0A7Y9ZQ12"/>
<dbReference type="Pfam" id="PF20628">
    <property type="entry name" value="Dyp_perox_C"/>
    <property type="match status" value="1"/>
</dbReference>
<dbReference type="EMBL" id="JACBZM010000001">
    <property type="protein sequence ID" value="NYI47651.1"/>
    <property type="molecule type" value="Genomic_DNA"/>
</dbReference>
<keyword evidence="5" id="KW-0408">Iron</keyword>
<dbReference type="SUPFAM" id="SSF54909">
    <property type="entry name" value="Dimeric alpha+beta barrel"/>
    <property type="match status" value="1"/>
</dbReference>
<sequence>MGVPQNGIFAFGTSAHGYFELDLAPGAVAADVVAAVADHLLSETSMQAVNLVAGFRPELWATVAPGRMPAEVTGFTEPVVGPDGFTLPATQHDIGVWISGPAPDAVFDGGVEIVTALAGKAVLVAETMGWSYHRDYDLTGFIDGTENPKQSEAPSRVLVAPGEPGAGGSVLLLQQWAHETADWMSLGVTDQEAVIGRTKADSVELDDRPATSHAARTDQDEYGTILRRNTAYGTVLDHGTMFVGFSATRSTLHAMLRSMAGLDGPRDALTRYTRPLTGAYYFVPSVDDLGVVATPDR</sequence>
<dbReference type="GO" id="GO:0005829">
    <property type="term" value="C:cytosol"/>
    <property type="evidence" value="ECO:0007669"/>
    <property type="project" value="TreeGrafter"/>
</dbReference>
<evidence type="ECO:0000256" key="5">
    <source>
        <dbReference type="ARBA" id="ARBA00023004"/>
    </source>
</evidence>
<dbReference type="InterPro" id="IPR048328">
    <property type="entry name" value="Dyp_perox_C"/>
</dbReference>